<feature type="compositionally biased region" description="Acidic residues" evidence="1">
    <location>
        <begin position="722"/>
        <end position="745"/>
    </location>
</feature>
<dbReference type="Proteomes" id="UP000053477">
    <property type="component" value="Unassembled WGS sequence"/>
</dbReference>
<feature type="region of interest" description="Disordered" evidence="1">
    <location>
        <begin position="651"/>
        <end position="745"/>
    </location>
</feature>
<organism evidence="2 3">
    <name type="scientific">Schizopora paradoxa</name>
    <dbReference type="NCBI Taxonomy" id="27342"/>
    <lineage>
        <taxon>Eukaryota</taxon>
        <taxon>Fungi</taxon>
        <taxon>Dikarya</taxon>
        <taxon>Basidiomycota</taxon>
        <taxon>Agaricomycotina</taxon>
        <taxon>Agaricomycetes</taxon>
        <taxon>Hymenochaetales</taxon>
        <taxon>Schizoporaceae</taxon>
        <taxon>Schizopora</taxon>
    </lineage>
</organism>
<evidence type="ECO:0000313" key="3">
    <source>
        <dbReference type="Proteomes" id="UP000053477"/>
    </source>
</evidence>
<protein>
    <submittedName>
        <fullName evidence="2">Uncharacterized protein</fullName>
    </submittedName>
</protein>
<evidence type="ECO:0000313" key="2">
    <source>
        <dbReference type="EMBL" id="KLO05426.1"/>
    </source>
</evidence>
<reference evidence="2 3" key="1">
    <citation type="submission" date="2015-04" db="EMBL/GenBank/DDBJ databases">
        <title>Complete genome sequence of Schizopora paradoxa KUC8140, a cosmopolitan wood degrader in East Asia.</title>
        <authorList>
            <consortium name="DOE Joint Genome Institute"/>
            <person name="Min B."/>
            <person name="Park H."/>
            <person name="Jang Y."/>
            <person name="Kim J.-J."/>
            <person name="Kim K.H."/>
            <person name="Pangilinan J."/>
            <person name="Lipzen A."/>
            <person name="Riley R."/>
            <person name="Grigoriev I.V."/>
            <person name="Spatafora J.W."/>
            <person name="Choi I.-G."/>
        </authorList>
    </citation>
    <scope>NUCLEOTIDE SEQUENCE [LARGE SCALE GENOMIC DNA]</scope>
    <source>
        <strain evidence="2 3">KUC8140</strain>
    </source>
</reference>
<feature type="region of interest" description="Disordered" evidence="1">
    <location>
        <begin position="590"/>
        <end position="617"/>
    </location>
</feature>
<keyword evidence="3" id="KW-1185">Reference proteome</keyword>
<dbReference type="EMBL" id="KQ086310">
    <property type="protein sequence ID" value="KLO05426.1"/>
    <property type="molecule type" value="Genomic_DNA"/>
</dbReference>
<proteinExistence type="predicted"/>
<name>A0A0H2RKV9_9AGAM</name>
<evidence type="ECO:0000256" key="1">
    <source>
        <dbReference type="SAM" id="MobiDB-lite"/>
    </source>
</evidence>
<sequence length="745" mass="81222">MMQKEVADKQNTVMRKVVDVANTICEITLERGCCSVCYVLDTMQEGGHKEGERVHHKLPAGCRLRIGGRLLTNDSSEYATAFKNKVIKFKVQDHKRCWKCFLPEAHIQDHLIDRVRDEHRLDNIVKPFLYGAYMLPIFCEGIFCTINKTFVSVEKLEDYSRWLSRQRTGRIVINAYKVLYQFGVAHIVRLGGLEQDDIEFAMKEGEVGGSLYLFLISQRRFEVVDHPLLPAPISTSLRQQNVKMNHRYNENGMLIVYRHFYIIIYGEDGRFKCPILGCNRLCVGKSALCKHVKKFLDHKSKEFYSAVQFAEGFEKRLDNVEYGPAEAAAAAEAAEAAEIAEAVAAVAAAEAAEEAAEAVAEVAAVEEVAGVAEGAGVAAAEVAEAVAEVAVPEEVGGVGMVVDGDDDGEQGGAATGEGELVMVDAAEPGVVMVDGPAQAPPVPDSQAEVEEMIVVVPPTPEPIVREQRVVLPPVPATIAEDAKTVPGPAPIIQKKTFHDRQTPKFSELDDSDFELGTANAPIELNSTPSDTKSVISLSSPSIPLKHVRKRAPSVIELSSDREHGGGDVAQFVDDIHATPVSNDSYESSFINDGGEFEGAESGLSPDTSLEVEERDDGHLPALTYKSRRRRCVIESSLPSFQDVENNPFGDEIGGVDGGGEVVEAGNPFVDDAAEENSSSDADDESSKSKGEDSSSLSDECPVRFCRKPSDELRVSLSNEEAAALEEAENEEEEVEEMEDDEEEEE</sequence>
<feature type="compositionally biased region" description="Gly residues" evidence="1">
    <location>
        <begin position="651"/>
        <end position="660"/>
    </location>
</feature>
<dbReference type="AlphaFoldDB" id="A0A0H2RKV9"/>
<dbReference type="InParanoid" id="A0A0H2RKV9"/>
<gene>
    <name evidence="2" type="ORF">SCHPADRAFT_988531</name>
</gene>
<accession>A0A0H2RKV9</accession>